<dbReference type="GO" id="GO:0016787">
    <property type="term" value="F:hydrolase activity"/>
    <property type="evidence" value="ECO:0007669"/>
    <property type="project" value="InterPro"/>
</dbReference>
<dbReference type="Gene3D" id="3.90.190.10">
    <property type="entry name" value="Protein tyrosine phosphatase superfamily"/>
    <property type="match status" value="1"/>
</dbReference>
<dbReference type="InterPro" id="IPR005939">
    <property type="entry name" value="BLH_phosphatase-like"/>
</dbReference>
<evidence type="ECO:0000313" key="3">
    <source>
        <dbReference type="EMBL" id="KRG60006.1"/>
    </source>
</evidence>
<feature type="domain" description="Beta-lactamase hydrolase-like protein phosphatase-like" evidence="2">
    <location>
        <begin position="42"/>
        <end position="131"/>
    </location>
</feature>
<organism evidence="3 4">
    <name type="scientific">Stenotrophomonas koreensis</name>
    <dbReference type="NCBI Taxonomy" id="266128"/>
    <lineage>
        <taxon>Bacteria</taxon>
        <taxon>Pseudomonadati</taxon>
        <taxon>Pseudomonadota</taxon>
        <taxon>Gammaproteobacteria</taxon>
        <taxon>Lysobacterales</taxon>
        <taxon>Lysobacteraceae</taxon>
        <taxon>Stenotrophomonas</taxon>
    </lineage>
</organism>
<dbReference type="PATRIC" id="fig|266128.3.peg.1977"/>
<dbReference type="SUPFAM" id="SSF52799">
    <property type="entry name" value="(Phosphotyrosine protein) phosphatases II"/>
    <property type="match status" value="1"/>
</dbReference>
<keyword evidence="1" id="KW-0732">Signal</keyword>
<reference evidence="3 4" key="1">
    <citation type="submission" date="2015-05" db="EMBL/GenBank/DDBJ databases">
        <title>Genome sequencing and analysis of members of genus Stenotrophomonas.</title>
        <authorList>
            <person name="Patil P.P."/>
            <person name="Midha S."/>
            <person name="Patil P.B."/>
        </authorList>
    </citation>
    <scope>NUCLEOTIDE SEQUENCE [LARGE SCALE GENOMIC DNA]</scope>
    <source>
        <strain evidence="3 4">DSM 17805</strain>
    </source>
</reference>
<dbReference type="EMBL" id="LDJH01000005">
    <property type="protein sequence ID" value="KRG60006.1"/>
    <property type="molecule type" value="Genomic_DNA"/>
</dbReference>
<evidence type="ECO:0000313" key="4">
    <source>
        <dbReference type="Proteomes" id="UP000051254"/>
    </source>
</evidence>
<name>A0A0R0BSE6_9GAMM</name>
<accession>A0A0R0BSE6</accession>
<comment type="caution">
    <text evidence="3">The sequence shown here is derived from an EMBL/GenBank/DDBJ whole genome shotgun (WGS) entry which is preliminary data.</text>
</comment>
<dbReference type="Proteomes" id="UP000051254">
    <property type="component" value="Unassembled WGS sequence"/>
</dbReference>
<dbReference type="STRING" id="266128.ABB25_01670"/>
<feature type="signal peptide" evidence="1">
    <location>
        <begin position="1"/>
        <end position="23"/>
    </location>
</feature>
<feature type="chain" id="PRO_5006392909" description="Beta-lactamase hydrolase-like protein phosphatase-like domain-containing protein" evidence="1">
    <location>
        <begin position="24"/>
        <end position="174"/>
    </location>
</feature>
<gene>
    <name evidence="3" type="ORF">ABB25_01670</name>
</gene>
<dbReference type="Pfam" id="PF04273">
    <property type="entry name" value="BLH_phosphatase"/>
    <property type="match status" value="1"/>
</dbReference>
<dbReference type="InterPro" id="IPR029021">
    <property type="entry name" value="Prot-tyrosine_phosphatase-like"/>
</dbReference>
<dbReference type="RefSeq" id="WP_057662828.1">
    <property type="nucleotide sequence ID" value="NZ_LDJH01000005.1"/>
</dbReference>
<proteinExistence type="predicted"/>
<keyword evidence="4" id="KW-1185">Reference proteome</keyword>
<dbReference type="AlphaFoldDB" id="A0A0R0BSE6"/>
<evidence type="ECO:0000259" key="2">
    <source>
        <dbReference type="Pfam" id="PF04273"/>
    </source>
</evidence>
<evidence type="ECO:0000256" key="1">
    <source>
        <dbReference type="SAM" id="SignalP"/>
    </source>
</evidence>
<sequence length="174" mass="17736">MTAALLRALLCALLLGQAVNASASGLPFKQPRAGLYTHGQPSTAQLQQAAAAGITTLIDLRAAGEDRGFDELATAERLGLRYVRLPIADGQALNADNARALHRILQQSDGPVLLHCASANRAGGLLALAAANHEGVTATEALAQGKAAGLGSLAPRVQQQLGLPAAEARTAPTP</sequence>
<dbReference type="OrthoDB" id="270335at2"/>
<protein>
    <recommendedName>
        <fullName evidence="2">Beta-lactamase hydrolase-like protein phosphatase-like domain-containing protein</fullName>
    </recommendedName>
</protein>